<feature type="transmembrane region" description="Helical" evidence="2">
    <location>
        <begin position="59"/>
        <end position="83"/>
    </location>
</feature>
<feature type="domain" description="DUF4352" evidence="3">
    <location>
        <begin position="81"/>
        <end position="180"/>
    </location>
</feature>
<reference evidence="5 6" key="1">
    <citation type="submission" date="2018-06" db="EMBL/GenBank/DDBJ databases">
        <title>Draft genome sequence of hyperthermophilic methanogen Methanothermobacter tenebrarum sp. MCM-B 1447.</title>
        <authorList>
            <person name="Pore S.D."/>
            <person name="Dagar S."/>
            <person name="Dhakephalkar P.K."/>
        </authorList>
    </citation>
    <scope>NUCLEOTIDE SEQUENCE [LARGE SCALE GENOMIC DNA]</scope>
    <source>
        <strain evidence="5 6">MCM B 1447</strain>
    </source>
</reference>
<evidence type="ECO:0000313" key="6">
    <source>
        <dbReference type="Proteomes" id="UP000249782"/>
    </source>
</evidence>
<comment type="caution">
    <text evidence="5">The sequence shown here is derived from an EMBL/GenBank/DDBJ whole genome shotgun (WGS) entry which is preliminary data.</text>
</comment>
<evidence type="ECO:0000259" key="4">
    <source>
        <dbReference type="Pfam" id="PF13240"/>
    </source>
</evidence>
<feature type="domain" description="Zinc-ribbon" evidence="4">
    <location>
        <begin position="8"/>
        <end position="30"/>
    </location>
</feature>
<evidence type="ECO:0000256" key="1">
    <source>
        <dbReference type="ARBA" id="ARBA00022729"/>
    </source>
</evidence>
<proteinExistence type="predicted"/>
<dbReference type="InterPro" id="IPR029050">
    <property type="entry name" value="Immunoprotect_excell_Ig-like"/>
</dbReference>
<keyword evidence="6" id="KW-1185">Reference proteome</keyword>
<sequence>MWGGYMMYCPKCGAKNLDTAKFCVRCGAKLKPTEQDYTRKESFISKIPGFRSRTPWKMILASAGYLLIAILAIYAIGCLIINADATVTVNSAYAVDNIAGNDSTNGKFIVMNVTVKNNGKGPLTVHANEFSLLTEGEYITYSNFYGQGTDVPESVEIPEGESKSFLLVFDAAEAPEILEYRSSWDPFSEGKSVGIGTINIIPNTGVYAKYSVNGTANDKSYSAKWNVTYRNAPGGNIEEVIERSGETIWLTSTVYQTPIPSESYIFNPETLQDKNGTYSSLIFFSKGALIDVNDSLPIYEGEKVVGREILTGSETIDFMGKKIACWVTKTEQEGDGSTIEATRYYDKTTGLLLKEVFTEKGSAYGISYTDSHTSLLESTNIPLIGLS</sequence>
<dbReference type="InterPro" id="IPR026870">
    <property type="entry name" value="Zinc_ribbon_dom"/>
</dbReference>
<dbReference type="InterPro" id="IPR038587">
    <property type="entry name" value="Ribosomal_eL40_sf"/>
</dbReference>
<dbReference type="Gene3D" id="4.10.1060.50">
    <property type="match status" value="1"/>
</dbReference>
<evidence type="ECO:0000256" key="2">
    <source>
        <dbReference type="SAM" id="Phobius"/>
    </source>
</evidence>
<keyword evidence="2" id="KW-0812">Transmembrane</keyword>
<evidence type="ECO:0000259" key="3">
    <source>
        <dbReference type="Pfam" id="PF11611"/>
    </source>
</evidence>
<keyword evidence="2" id="KW-1133">Transmembrane helix</keyword>
<dbReference type="AlphaFoldDB" id="A0A328PI11"/>
<organism evidence="5 6">
    <name type="scientific">Methanothermobacter tenebrarum</name>
    <dbReference type="NCBI Taxonomy" id="680118"/>
    <lineage>
        <taxon>Archaea</taxon>
        <taxon>Methanobacteriati</taxon>
        <taxon>Methanobacteriota</taxon>
        <taxon>Methanomada group</taxon>
        <taxon>Methanobacteria</taxon>
        <taxon>Methanobacteriales</taxon>
        <taxon>Methanobacteriaceae</taxon>
        <taxon>Methanothermobacter</taxon>
    </lineage>
</organism>
<dbReference type="Gene3D" id="2.60.40.1240">
    <property type="match status" value="1"/>
</dbReference>
<keyword evidence="1" id="KW-0732">Signal</keyword>
<protein>
    <recommendedName>
        <fullName evidence="7">Zinc-ribbon domain-containing protein</fullName>
    </recommendedName>
</protein>
<dbReference type="InterPro" id="IPR029051">
    <property type="entry name" value="DUF4352"/>
</dbReference>
<gene>
    <name evidence="5" type="ORF">DPC56_05355</name>
</gene>
<evidence type="ECO:0008006" key="7">
    <source>
        <dbReference type="Google" id="ProtNLM"/>
    </source>
</evidence>
<dbReference type="Pfam" id="PF13240">
    <property type="entry name" value="Zn_Ribbon_1"/>
    <property type="match status" value="1"/>
</dbReference>
<accession>A0A328PI11</accession>
<keyword evidence="2" id="KW-0472">Membrane</keyword>
<dbReference type="EMBL" id="QLOE01000005">
    <property type="protein sequence ID" value="RAO79074.1"/>
    <property type="molecule type" value="Genomic_DNA"/>
</dbReference>
<evidence type="ECO:0000313" key="5">
    <source>
        <dbReference type="EMBL" id="RAO79074.1"/>
    </source>
</evidence>
<dbReference type="Proteomes" id="UP000249782">
    <property type="component" value="Unassembled WGS sequence"/>
</dbReference>
<name>A0A328PI11_9EURY</name>
<dbReference type="Pfam" id="PF11611">
    <property type="entry name" value="DUF4352"/>
    <property type="match status" value="1"/>
</dbReference>